<sequence length="139" mass="15914">MQPDELDKIIYLVQLILNQSPSNSLDDECPFKAMTGLPPNRPRHRILDLQLDQIHKTQEILEALSERVLVSSNKAREKNRVGVANKRTTKPVQFDVGDFVLYADVWAETHNKLKTKWNGPAQVVRAISEWVSEIRNVVT</sequence>
<name>F0WXW5_9STRA</name>
<dbReference type="AlphaFoldDB" id="F0WXW5"/>
<gene>
    <name evidence="1" type="primary">AlNc14C365G11051</name>
    <name evidence="1" type="ORF">ALNC14_124570</name>
</gene>
<reference evidence="1" key="1">
    <citation type="journal article" date="2011" name="PLoS Biol.">
        <title>Gene gain and loss during evolution of obligate parasitism in the white rust pathogen of Arabidopsis thaliana.</title>
        <authorList>
            <person name="Kemen E."/>
            <person name="Gardiner A."/>
            <person name="Schultz-Larsen T."/>
            <person name="Kemen A.C."/>
            <person name="Balmuth A.L."/>
            <person name="Robert-Seilaniantz A."/>
            <person name="Bailey K."/>
            <person name="Holub E."/>
            <person name="Studholme D.J."/>
            <person name="Maclean D."/>
            <person name="Jones J.D."/>
        </authorList>
    </citation>
    <scope>NUCLEOTIDE SEQUENCE</scope>
</reference>
<reference evidence="1" key="2">
    <citation type="submission" date="2011-02" db="EMBL/GenBank/DDBJ databases">
        <authorList>
            <person name="MacLean D."/>
        </authorList>
    </citation>
    <scope>NUCLEOTIDE SEQUENCE</scope>
</reference>
<organism evidence="1">
    <name type="scientific">Albugo laibachii Nc14</name>
    <dbReference type="NCBI Taxonomy" id="890382"/>
    <lineage>
        <taxon>Eukaryota</taxon>
        <taxon>Sar</taxon>
        <taxon>Stramenopiles</taxon>
        <taxon>Oomycota</taxon>
        <taxon>Peronosporomycetes</taxon>
        <taxon>Albuginales</taxon>
        <taxon>Albuginaceae</taxon>
        <taxon>Albugo</taxon>
    </lineage>
</organism>
<dbReference type="EMBL" id="FR824410">
    <property type="protein sequence ID" value="CCA26313.1"/>
    <property type="molecule type" value="Genomic_DNA"/>
</dbReference>
<proteinExistence type="predicted"/>
<accession>F0WXW5</accession>
<dbReference type="HOGENOM" id="CLU_153519_0_0_1"/>
<evidence type="ECO:0000313" key="1">
    <source>
        <dbReference type="EMBL" id="CCA26313.1"/>
    </source>
</evidence>
<protein>
    <submittedName>
        <fullName evidence="1">AlNc14C365G11051 protein</fullName>
    </submittedName>
</protein>